<name>A0A974X771_9PROT</name>
<feature type="domain" description="RNA polymerase Rpb2" evidence="10">
    <location>
        <begin position="459"/>
        <end position="526"/>
    </location>
</feature>
<comment type="similarity">
    <text evidence="6">Belongs to the RNA polymerase beta chain family.</text>
</comment>
<dbReference type="Proteomes" id="UP000663602">
    <property type="component" value="Chromosome"/>
</dbReference>
<keyword evidence="3 7" id="KW-0548">Nucleotidyltransferase</keyword>
<dbReference type="InterPro" id="IPR014724">
    <property type="entry name" value="RNA_pol_RPB2_OB-fold"/>
</dbReference>
<dbReference type="Pfam" id="PF04565">
    <property type="entry name" value="RNA_pol_Rpb2_3"/>
    <property type="match status" value="1"/>
</dbReference>
<evidence type="ECO:0000256" key="7">
    <source>
        <dbReference type="RuleBase" id="RU363031"/>
    </source>
</evidence>
<dbReference type="InterPro" id="IPR007121">
    <property type="entry name" value="RNA_pol_bsu_CS"/>
</dbReference>
<organism evidence="11 12">
    <name type="scientific">Candidatus Vidania fulgoroideorum</name>
    <dbReference type="NCBI Taxonomy" id="881286"/>
    <lineage>
        <taxon>Bacteria</taxon>
        <taxon>Pseudomonadati</taxon>
        <taxon>Pseudomonadota</taxon>
        <taxon>Betaproteobacteria</taxon>
        <taxon>Candidatus Vidania</taxon>
    </lineage>
</organism>
<dbReference type="PANTHER" id="PTHR20856">
    <property type="entry name" value="DNA-DIRECTED RNA POLYMERASE I SUBUNIT 2"/>
    <property type="match status" value="1"/>
</dbReference>
<accession>A0A974X771</accession>
<dbReference type="CDD" id="cd00653">
    <property type="entry name" value="RNA_pol_B_RPB2"/>
    <property type="match status" value="1"/>
</dbReference>
<proteinExistence type="inferred from homology"/>
<gene>
    <name evidence="11" type="ORF">JSR02_00035</name>
</gene>
<dbReference type="InterPro" id="IPR007645">
    <property type="entry name" value="RNA_pol_Rpb2_3"/>
</dbReference>
<evidence type="ECO:0000259" key="10">
    <source>
        <dbReference type="Pfam" id="PF04565"/>
    </source>
</evidence>
<dbReference type="Gene3D" id="2.40.270.10">
    <property type="entry name" value="DNA-directed RNA polymerase, subunit 2, domain 6"/>
    <property type="match status" value="2"/>
</dbReference>
<feature type="domain" description="DNA-directed RNA polymerase subunit 2 hybrid-binding" evidence="8">
    <location>
        <begin position="606"/>
        <end position="1158"/>
    </location>
</feature>
<keyword evidence="4 7" id="KW-0804">Transcription</keyword>
<sequence length="1234" mass="142393">MKITTTEILKLPKNLSNLLTIQKHSFRKFISSIGKKLKDFFPIEDKEKKTIIKLTKTKLIKTSQVIQLYVLLETHIETENKESKCKKIEKVRILTLPKLHTNCSLKINNIARTVIANIRKAPGILFENTPTTGILKIIPQKGDWLQLRYNKANKIITIKINKGTAINIFKLISALEIDINKILHKLSLITTIKIKKKTIFFKASNILVVNQITKTDIQNDHNITIIKKNTVITNTIKNQFKNNFIRYNNTELPKLIVAKRFKIKTTTFEKDKILNIKKLNFINTNPNLKIKIYNTSKNIINKILINTYIDCKNINSEINKIEVMKTIKTLKKTTKETLIDKFNDRFSNHKNFILPKIKHKTTNKCNYYHKLNDKTILILIKKLLNKSLTNKHTSNKDDINKKLTVSIGELLTEVIEKKLTLFSKILLNKQKYKNRFQNHITEFFTPFIKEFLCTSQFSQFLDQNNDLAEITHKRRINLSYTTTSQNLRNSKIREIDTSFYGKICPIETPEGPNIGLINSFALLAQINHKNKIVTPLYKIKTNKILQKPYFTHTHSTPINIAEVHELLHMQFITIKSNNKLLINTHKQHANFCLIKAAQLFSIAPLLIPFLENNDANRALMGSNMQRQALNCIKKTIPIVQTNYEQLPTKSLNYKYYAIHNNIKYIDSKYLIKQLTVNNKILFKIIKIKKFTKTNQNGAHFERYINPEHTNYKKQLLKDSSSTQTGKLALGQNILTAFIPWYGYNFEDAIIISEKLAKSDKFCSLHIHEYITEIKKDNKTSINKNIFKLTPHQYNKLDKSGIIKVGQTINAGDILITKVKKIPPQRTSAENKLLNTIFNKKEETYKKKFFIAPEHIHGTVIEVTKVYENNKKVSQEKLKEKLKILKKLKQLILKTATIITNKNSTPPIHLNNKAPLLQATPPINTLTQIIINNRLSKINNKINHLKKTLKLSKNITNVKEIRIAIITKKLLKVGDKMSGRHGNKGVISKILPIADMPFLKDGTPCEMILNPLGIPSRMNIGQILETTAGLIAFLFKKLNNKHKNQLIKTLKKLKNIKIELTPNNKNITLITQPFEGFNHATLTKILKLVTTHKLKKKYAIKQDKVTMFNGITGKKFKRRVLFGYIYFLKLNHLASEKIHARSIGNYSAVTQQPLKGKAQFGGQRLGEMEVWALEAYGAAYTLQEMITIKSDDIKGRENIYKTIYFKNHTYKFGKPESLNILIQELKALMINMEIK</sequence>
<dbReference type="InterPro" id="IPR015712">
    <property type="entry name" value="DNA-dir_RNA_pol_su2"/>
</dbReference>
<dbReference type="GO" id="GO:0032549">
    <property type="term" value="F:ribonucleoside binding"/>
    <property type="evidence" value="ECO:0007669"/>
    <property type="project" value="InterPro"/>
</dbReference>
<dbReference type="InterPro" id="IPR007120">
    <property type="entry name" value="DNA-dir_RNAP_su2_dom"/>
</dbReference>
<evidence type="ECO:0000259" key="8">
    <source>
        <dbReference type="Pfam" id="PF00562"/>
    </source>
</evidence>
<evidence type="ECO:0000313" key="12">
    <source>
        <dbReference type="Proteomes" id="UP000663602"/>
    </source>
</evidence>
<evidence type="ECO:0000259" key="9">
    <source>
        <dbReference type="Pfam" id="PF04560"/>
    </source>
</evidence>
<evidence type="ECO:0000256" key="1">
    <source>
        <dbReference type="ARBA" id="ARBA00022478"/>
    </source>
</evidence>
<reference evidence="11" key="1">
    <citation type="submission" date="2021-02" db="EMBL/GenBank/DDBJ databases">
        <authorList>
            <person name="Franco D."/>
        </authorList>
    </citation>
    <scope>NUCLEOTIDE SEQUENCE</scope>
    <source>
        <strain evidence="11">DICMUL</strain>
    </source>
</reference>
<dbReference type="Gene3D" id="2.40.50.150">
    <property type="match status" value="1"/>
</dbReference>
<dbReference type="EC" id="2.7.7.6" evidence="7"/>
<dbReference type="PROSITE" id="PS01166">
    <property type="entry name" value="RNA_POL_BETA"/>
    <property type="match status" value="1"/>
</dbReference>
<evidence type="ECO:0000256" key="5">
    <source>
        <dbReference type="ARBA" id="ARBA00048552"/>
    </source>
</evidence>
<dbReference type="GO" id="GO:0006351">
    <property type="term" value="P:DNA-templated transcription"/>
    <property type="evidence" value="ECO:0007669"/>
    <property type="project" value="InterPro"/>
</dbReference>
<comment type="subunit">
    <text evidence="7">The RNAP catalytic core consists of 2 alpha, 1 beta, 1 beta' and 1 omega subunit. When a sigma factor is associated with the core the holoenzyme is formed, which can initiate transcription.</text>
</comment>
<dbReference type="Gene3D" id="3.90.1110.10">
    <property type="entry name" value="RNA polymerase Rpb2, domain 2"/>
    <property type="match status" value="2"/>
</dbReference>
<protein>
    <recommendedName>
        <fullName evidence="7">DNA-directed RNA polymerase subunit beta</fullName>
        <ecNumber evidence="7">2.7.7.6</ecNumber>
    </recommendedName>
</protein>
<evidence type="ECO:0000313" key="11">
    <source>
        <dbReference type="EMBL" id="QSW37845.1"/>
    </source>
</evidence>
<dbReference type="InterPro" id="IPR037033">
    <property type="entry name" value="DNA-dir_RNAP_su2_hyb_sf"/>
</dbReference>
<dbReference type="GO" id="GO:0003899">
    <property type="term" value="F:DNA-directed RNA polymerase activity"/>
    <property type="evidence" value="ECO:0007669"/>
    <property type="project" value="UniProtKB-EC"/>
</dbReference>
<dbReference type="InterPro" id="IPR037034">
    <property type="entry name" value="RNA_pol_Rpb2_2_sf"/>
</dbReference>
<comment type="catalytic activity">
    <reaction evidence="5 7">
        <text>RNA(n) + a ribonucleoside 5'-triphosphate = RNA(n+1) + diphosphate</text>
        <dbReference type="Rhea" id="RHEA:21248"/>
        <dbReference type="Rhea" id="RHEA-COMP:14527"/>
        <dbReference type="Rhea" id="RHEA-COMP:17342"/>
        <dbReference type="ChEBI" id="CHEBI:33019"/>
        <dbReference type="ChEBI" id="CHEBI:61557"/>
        <dbReference type="ChEBI" id="CHEBI:140395"/>
        <dbReference type="EC" id="2.7.7.6"/>
    </reaction>
</comment>
<evidence type="ECO:0000256" key="3">
    <source>
        <dbReference type="ARBA" id="ARBA00022695"/>
    </source>
</evidence>
<comment type="function">
    <text evidence="7">DNA-dependent RNA polymerase catalyzes the transcription of DNA into RNA using the four ribonucleoside triphosphates as substrates.</text>
</comment>
<dbReference type="GO" id="GO:0003677">
    <property type="term" value="F:DNA binding"/>
    <property type="evidence" value="ECO:0007669"/>
    <property type="project" value="InterPro"/>
</dbReference>
<dbReference type="GO" id="GO:0000428">
    <property type="term" value="C:DNA-directed RNA polymerase complex"/>
    <property type="evidence" value="ECO:0007669"/>
    <property type="project" value="UniProtKB-KW"/>
</dbReference>
<dbReference type="SUPFAM" id="SSF64484">
    <property type="entry name" value="beta and beta-prime subunits of DNA dependent RNA-polymerase"/>
    <property type="match status" value="1"/>
</dbReference>
<dbReference type="FunFam" id="3.90.1800.10:FF:000001">
    <property type="entry name" value="DNA-directed RNA polymerase subunit beta"/>
    <property type="match status" value="1"/>
</dbReference>
<dbReference type="Gene3D" id="2.30.150.10">
    <property type="entry name" value="DNA-directed RNA polymerase, beta subunit, external 1 domain"/>
    <property type="match status" value="1"/>
</dbReference>
<dbReference type="InterPro" id="IPR007641">
    <property type="entry name" value="RNA_pol_Rpb2_7"/>
</dbReference>
<feature type="domain" description="RNA polymerase Rpb2" evidence="9">
    <location>
        <begin position="1160"/>
        <end position="1233"/>
    </location>
</feature>
<dbReference type="InterPro" id="IPR042107">
    <property type="entry name" value="DNA-dir_RNA_pol_bsu_ext_1_sf"/>
</dbReference>
<keyword evidence="2 7" id="KW-0808">Transferase</keyword>
<keyword evidence="1 7" id="KW-0240">DNA-directed RNA polymerase</keyword>
<evidence type="ECO:0000256" key="6">
    <source>
        <dbReference type="RuleBase" id="RU000434"/>
    </source>
</evidence>
<dbReference type="Pfam" id="PF00562">
    <property type="entry name" value="RNA_pol_Rpb2_6"/>
    <property type="match status" value="1"/>
</dbReference>
<dbReference type="AlphaFoldDB" id="A0A974X771"/>
<evidence type="ECO:0000256" key="2">
    <source>
        <dbReference type="ARBA" id="ARBA00022679"/>
    </source>
</evidence>
<dbReference type="Gene3D" id="2.40.50.100">
    <property type="match status" value="1"/>
</dbReference>
<dbReference type="Gene3D" id="3.90.1100.10">
    <property type="match status" value="2"/>
</dbReference>
<dbReference type="EMBL" id="CP071410">
    <property type="protein sequence ID" value="QSW37845.1"/>
    <property type="molecule type" value="Genomic_DNA"/>
</dbReference>
<dbReference type="Gene3D" id="3.90.1800.10">
    <property type="entry name" value="RNA polymerase alpha subunit dimerisation domain"/>
    <property type="match status" value="1"/>
</dbReference>
<evidence type="ECO:0000256" key="4">
    <source>
        <dbReference type="ARBA" id="ARBA00023163"/>
    </source>
</evidence>
<reference evidence="11" key="2">
    <citation type="submission" date="2021-03" db="EMBL/GenBank/DDBJ databases">
        <title>Alternative transmission patterns in independently acquired nutritional co-symbionts of Dictyopharidae planthoppers.</title>
        <authorList>
            <person name="Michalik A."/>
            <person name="Lukasik P."/>
        </authorList>
    </citation>
    <scope>NUCLEOTIDE SEQUENCE</scope>
    <source>
        <strain evidence="11">DICMUL</strain>
    </source>
</reference>
<dbReference type="Pfam" id="PF04560">
    <property type="entry name" value="RNA_pol_Rpb2_7"/>
    <property type="match status" value="1"/>
</dbReference>